<dbReference type="EMBL" id="JACHJI010000021">
    <property type="protein sequence ID" value="MBB4903005.1"/>
    <property type="molecule type" value="Genomic_DNA"/>
</dbReference>
<protein>
    <submittedName>
        <fullName evidence="1">Uncharacterized protein</fullName>
    </submittedName>
</protein>
<keyword evidence="2" id="KW-1185">Reference proteome</keyword>
<organism evidence="1 2">
    <name type="scientific">Streptomyces griseomycini</name>
    <dbReference type="NCBI Taxonomy" id="66895"/>
    <lineage>
        <taxon>Bacteria</taxon>
        <taxon>Bacillati</taxon>
        <taxon>Actinomycetota</taxon>
        <taxon>Actinomycetes</taxon>
        <taxon>Kitasatosporales</taxon>
        <taxon>Streptomycetaceae</taxon>
        <taxon>Streptomyces</taxon>
    </lineage>
</organism>
<dbReference type="InterPro" id="IPR045592">
    <property type="entry name" value="DUF6461"/>
</dbReference>
<name>A0A7W7PXA5_9ACTN</name>
<dbReference type="Proteomes" id="UP000579523">
    <property type="component" value="Unassembled WGS sequence"/>
</dbReference>
<sequence>MTSTAADYVWFEERFPELAEAYCFTLVHRLPPSEVLRRLRGREESPRTGAEQVVEAAFGLSDSDDTRQLIAMTTIGDWTLLVEPNGYLGVTEEKALPASAGTRWVSHFVNINGVDSFLWAEDTTNRLAFEPGFPDSRRGTTPDELLPAMHDIGFPFWEGTSDTAEDLSAPAAFALAEHLTGVRITPELLRGTTFACGSAEIR</sequence>
<gene>
    <name evidence="1" type="ORF">FHS37_007102</name>
</gene>
<evidence type="ECO:0000313" key="2">
    <source>
        <dbReference type="Proteomes" id="UP000579523"/>
    </source>
</evidence>
<reference evidence="1 2" key="1">
    <citation type="submission" date="2020-08" db="EMBL/GenBank/DDBJ databases">
        <title>Genomic Encyclopedia of Type Strains, Phase III (KMG-III): the genomes of soil and plant-associated and newly described type strains.</title>
        <authorList>
            <person name="Whitman W."/>
        </authorList>
    </citation>
    <scope>NUCLEOTIDE SEQUENCE [LARGE SCALE GENOMIC DNA]</scope>
    <source>
        <strain evidence="1 2">CECT 3273</strain>
    </source>
</reference>
<dbReference type="AlphaFoldDB" id="A0A7W7PXA5"/>
<evidence type="ECO:0000313" key="1">
    <source>
        <dbReference type="EMBL" id="MBB4903005.1"/>
    </source>
</evidence>
<proteinExistence type="predicted"/>
<comment type="caution">
    <text evidence="1">The sequence shown here is derived from an EMBL/GenBank/DDBJ whole genome shotgun (WGS) entry which is preliminary data.</text>
</comment>
<dbReference type="Pfam" id="PF20062">
    <property type="entry name" value="DUF6461"/>
    <property type="match status" value="1"/>
</dbReference>
<accession>A0A7W7PXA5</accession>
<dbReference type="RefSeq" id="WP_184828731.1">
    <property type="nucleotide sequence ID" value="NZ_BMTK01000029.1"/>
</dbReference>